<feature type="compositionally biased region" description="Polar residues" evidence="1">
    <location>
        <begin position="286"/>
        <end position="299"/>
    </location>
</feature>
<feature type="domain" description="SAP" evidence="2">
    <location>
        <begin position="13"/>
        <end position="47"/>
    </location>
</feature>
<feature type="compositionally biased region" description="Pro residues" evidence="1">
    <location>
        <begin position="671"/>
        <end position="681"/>
    </location>
</feature>
<feature type="compositionally biased region" description="Polar residues" evidence="1">
    <location>
        <begin position="376"/>
        <end position="386"/>
    </location>
</feature>
<feature type="region of interest" description="Disordered" evidence="1">
    <location>
        <begin position="187"/>
        <end position="268"/>
    </location>
</feature>
<evidence type="ECO:0000313" key="4">
    <source>
        <dbReference type="Proteomes" id="UP001293593"/>
    </source>
</evidence>
<feature type="region of interest" description="Disordered" evidence="1">
    <location>
        <begin position="495"/>
        <end position="549"/>
    </location>
</feature>
<name>A0AAE1J8G1_9FABA</name>
<dbReference type="PROSITE" id="PS50800">
    <property type="entry name" value="SAP"/>
    <property type="match status" value="1"/>
</dbReference>
<sequence>MSSRYPVLDNRPIDQWKVTELKEELRRRKLPIKGLKDDLIRRLDDELRRESAEAAEASKTDDANGADLDAQPVSGAEESQTGIVVAEVVNTIETGNDKVVDAQPVGGAEESQTETVDAEVGNTVETGNDKVVDTAGRGNIGVNEPIEREENEKIAEVVTIDCNENEKLDVFSTPVDASVSVPVVDQEEVAPMGLPDGGESKSEGREQVIPSSTVEPSITVSGSVLTEVEASGRDSYRTETQKENGDSATKLENEESNAQLEYGDQKSQLECDIEPQSMDLMVHSSAPKNQVSEVNPSLGSQVKSDSISSDSVSINEKNELKDNIIADNVKLEQDNVRPEVLESSSNNFAPVYDETHPMDVGDPDKEKTSLEEKSNNDTSSDLNKTNGIEDVGYSEKLNLDRSSGEDSMEEDLPESKQFDSKLQDVELRNKKENSEVPILKEESDSKDVGDVAPAGKGFTHQDSEIHSVEKRKFTDHALPGNNEPAKRLRRWNTEVAKGPAPQSAGLTSATTPKDEPTALKRNFSMSNSSAVDESPGERIVPPPQRSPTNSLRIDRFLRPFTLKAVHELLGKTGKVVSFWMDQIKTHCYVTYSSVDEAIETRNAVYNLQWPPNGGRLLLAEFVEPEEVKMKVEVPPVQAAAVSSTPVVPPTPPTSQPEPSPRRHQEQRPVPATLPPPPPLSKLPPAVRERLPSPPPLPEKVDPPIVTLDDLFRKTRATPRIYYLPLSEEKVAAKLEAQGKITKQ</sequence>
<feature type="compositionally biased region" description="Basic and acidic residues" evidence="1">
    <location>
        <begin position="230"/>
        <end position="253"/>
    </location>
</feature>
<dbReference type="InterPro" id="IPR036361">
    <property type="entry name" value="SAP_dom_sf"/>
</dbReference>
<dbReference type="InterPro" id="IPR032552">
    <property type="entry name" value="RSB_motif"/>
</dbReference>
<dbReference type="EMBL" id="JAWXYG010000008">
    <property type="protein sequence ID" value="KAK4264873.1"/>
    <property type="molecule type" value="Genomic_DNA"/>
</dbReference>
<evidence type="ECO:0000256" key="1">
    <source>
        <dbReference type="SAM" id="MobiDB-lite"/>
    </source>
</evidence>
<protein>
    <recommendedName>
        <fullName evidence="2">SAP domain-containing protein</fullName>
    </recommendedName>
</protein>
<gene>
    <name evidence="3" type="ORF">QN277_025995</name>
</gene>
<keyword evidence="4" id="KW-1185">Reference proteome</keyword>
<dbReference type="PANTHER" id="PTHR47031:SF3">
    <property type="entry name" value="SAP DOMAIN-CONTAINING PROTEIN"/>
    <property type="match status" value="1"/>
</dbReference>
<dbReference type="SUPFAM" id="SSF68906">
    <property type="entry name" value="SAP domain"/>
    <property type="match status" value="1"/>
</dbReference>
<accession>A0AAE1J8G1</accession>
<dbReference type="Proteomes" id="UP001293593">
    <property type="component" value="Unassembled WGS sequence"/>
</dbReference>
<feature type="region of interest" description="Disordered" evidence="1">
    <location>
        <begin position="284"/>
        <end position="466"/>
    </location>
</feature>
<dbReference type="SUPFAM" id="SSF54928">
    <property type="entry name" value="RNA-binding domain, RBD"/>
    <property type="match status" value="1"/>
</dbReference>
<dbReference type="Pfam" id="PF02037">
    <property type="entry name" value="SAP"/>
    <property type="match status" value="1"/>
</dbReference>
<feature type="compositionally biased region" description="Basic and acidic residues" evidence="1">
    <location>
        <begin position="316"/>
        <end position="340"/>
    </location>
</feature>
<proteinExistence type="predicted"/>
<feature type="region of interest" description="Disordered" evidence="1">
    <location>
        <begin position="48"/>
        <end position="81"/>
    </location>
</feature>
<dbReference type="CDD" id="cd12432">
    <property type="entry name" value="RRM_ACINU"/>
    <property type="match status" value="1"/>
</dbReference>
<comment type="caution">
    <text evidence="3">The sequence shown here is derived from an EMBL/GenBank/DDBJ whole genome shotgun (WGS) entry which is preliminary data.</text>
</comment>
<evidence type="ECO:0000259" key="2">
    <source>
        <dbReference type="PROSITE" id="PS50800"/>
    </source>
</evidence>
<feature type="region of interest" description="Disordered" evidence="1">
    <location>
        <begin position="639"/>
        <end position="705"/>
    </location>
</feature>
<reference evidence="3" key="1">
    <citation type="submission" date="2023-10" db="EMBL/GenBank/DDBJ databases">
        <title>Chromosome-level genome of the transformable northern wattle, Acacia crassicarpa.</title>
        <authorList>
            <person name="Massaro I."/>
            <person name="Sinha N.R."/>
            <person name="Poethig S."/>
            <person name="Leichty A.R."/>
        </authorList>
    </citation>
    <scope>NUCLEOTIDE SEQUENCE</scope>
    <source>
        <strain evidence="3">Acra3RX</strain>
        <tissue evidence="3">Leaf</tissue>
    </source>
</reference>
<dbReference type="SMART" id="SM00513">
    <property type="entry name" value="SAP"/>
    <property type="match status" value="1"/>
</dbReference>
<dbReference type="Gene3D" id="1.10.720.30">
    <property type="entry name" value="SAP domain"/>
    <property type="match status" value="1"/>
</dbReference>
<organism evidence="3 4">
    <name type="scientific">Acacia crassicarpa</name>
    <name type="common">northern wattle</name>
    <dbReference type="NCBI Taxonomy" id="499986"/>
    <lineage>
        <taxon>Eukaryota</taxon>
        <taxon>Viridiplantae</taxon>
        <taxon>Streptophyta</taxon>
        <taxon>Embryophyta</taxon>
        <taxon>Tracheophyta</taxon>
        <taxon>Spermatophyta</taxon>
        <taxon>Magnoliopsida</taxon>
        <taxon>eudicotyledons</taxon>
        <taxon>Gunneridae</taxon>
        <taxon>Pentapetalae</taxon>
        <taxon>rosids</taxon>
        <taxon>fabids</taxon>
        <taxon>Fabales</taxon>
        <taxon>Fabaceae</taxon>
        <taxon>Caesalpinioideae</taxon>
        <taxon>mimosoid clade</taxon>
        <taxon>Acacieae</taxon>
        <taxon>Acacia</taxon>
    </lineage>
</organism>
<dbReference type="Pfam" id="PF16294">
    <property type="entry name" value="RSB_motif"/>
    <property type="match status" value="1"/>
</dbReference>
<feature type="compositionally biased region" description="Polar residues" evidence="1">
    <location>
        <begin position="209"/>
        <end position="224"/>
    </location>
</feature>
<dbReference type="PANTHER" id="PTHR47031">
    <property type="entry name" value="SAP DNA-BINDING DOMAIN-CONTAINING PROTEIN"/>
    <property type="match status" value="1"/>
</dbReference>
<dbReference type="InterPro" id="IPR003034">
    <property type="entry name" value="SAP_dom"/>
</dbReference>
<evidence type="ECO:0000313" key="3">
    <source>
        <dbReference type="EMBL" id="KAK4264873.1"/>
    </source>
</evidence>
<feature type="compositionally biased region" description="Basic and acidic residues" evidence="1">
    <location>
        <begin position="353"/>
        <end position="375"/>
    </location>
</feature>
<dbReference type="InterPro" id="IPR034257">
    <property type="entry name" value="Acinus_RRM"/>
</dbReference>
<feature type="compositionally biased region" description="Basic and acidic residues" evidence="1">
    <location>
        <begin position="413"/>
        <end position="449"/>
    </location>
</feature>
<dbReference type="GO" id="GO:0003676">
    <property type="term" value="F:nucleic acid binding"/>
    <property type="evidence" value="ECO:0007669"/>
    <property type="project" value="InterPro"/>
</dbReference>
<feature type="compositionally biased region" description="Pro residues" evidence="1">
    <location>
        <begin position="646"/>
        <end position="658"/>
    </location>
</feature>
<feature type="compositionally biased region" description="Low complexity" evidence="1">
    <location>
        <begin position="300"/>
        <end position="314"/>
    </location>
</feature>
<dbReference type="AlphaFoldDB" id="A0AAE1J8G1"/>
<feature type="compositionally biased region" description="Basic and acidic residues" evidence="1">
    <location>
        <begin position="48"/>
        <end position="62"/>
    </location>
</feature>
<dbReference type="InterPro" id="IPR035979">
    <property type="entry name" value="RBD_domain_sf"/>
</dbReference>